<gene>
    <name evidence="2" type="ORF">UF66_1542</name>
</gene>
<accession>A0A0M2NSF0</accession>
<dbReference type="Pfam" id="PF01965">
    <property type="entry name" value="DJ-1_PfpI"/>
    <property type="match status" value="1"/>
</dbReference>
<evidence type="ECO:0000313" key="2">
    <source>
        <dbReference type="EMBL" id="KKI62957.1"/>
    </source>
</evidence>
<proteinExistence type="predicted"/>
<dbReference type="Proteomes" id="UP000034455">
    <property type="component" value="Unassembled WGS sequence"/>
</dbReference>
<evidence type="ECO:0000313" key="3">
    <source>
        <dbReference type="Proteomes" id="UP000034455"/>
    </source>
</evidence>
<comment type="caution">
    <text evidence="2">The sequence shown here is derived from an EMBL/GenBank/DDBJ whole genome shotgun (WGS) entry which is preliminary data.</text>
</comment>
<dbReference type="AlphaFoldDB" id="A0A0M2NSF0"/>
<dbReference type="InterPro" id="IPR002818">
    <property type="entry name" value="DJ-1/PfpI"/>
</dbReference>
<dbReference type="PATRIC" id="fig|74704.6.peg.1581"/>
<sequence length="196" mass="22408">MKKALFLLLDEFADWEGAYLSSILNQDDNWSVSTISCEENVSSLGGFSVLVDYIIGDEPKDYDLLVMIGGNSWDNDSENLLKFVEEAFNKNIVIGAICGAVDYLARNGFLNKYKHTGNSVYIWQNYKKYKPENEFLEKQSVVDNMLITANGTASLEFTESILREIDFDSEKSIEKTIFMNSFGFYKYCEKYGNPYL</sequence>
<organism evidence="2 3">
    <name type="scientific">Staphylococcus cohnii subsp. cohnii</name>
    <dbReference type="NCBI Taxonomy" id="74704"/>
    <lineage>
        <taxon>Bacteria</taxon>
        <taxon>Bacillati</taxon>
        <taxon>Bacillota</taxon>
        <taxon>Bacilli</taxon>
        <taxon>Bacillales</taxon>
        <taxon>Staphylococcaceae</taxon>
        <taxon>Staphylococcus</taxon>
        <taxon>Staphylococcus cohnii species complex</taxon>
    </lineage>
</organism>
<evidence type="ECO:0000259" key="1">
    <source>
        <dbReference type="Pfam" id="PF01965"/>
    </source>
</evidence>
<dbReference type="RefSeq" id="WP_046467844.1">
    <property type="nucleotide sequence ID" value="NZ_LAKJ01000024.1"/>
</dbReference>
<name>A0A0M2NSF0_STACC</name>
<dbReference type="EMBL" id="LAKJ01000024">
    <property type="protein sequence ID" value="KKI62957.1"/>
    <property type="molecule type" value="Genomic_DNA"/>
</dbReference>
<protein>
    <submittedName>
        <fullName evidence="2">ThiJ/PfpI family</fullName>
    </submittedName>
</protein>
<dbReference type="InterPro" id="IPR029062">
    <property type="entry name" value="Class_I_gatase-like"/>
</dbReference>
<dbReference type="InterPro" id="IPR050325">
    <property type="entry name" value="Prot/Nucl_acid_deglycase"/>
</dbReference>
<dbReference type="GO" id="GO:0005737">
    <property type="term" value="C:cytoplasm"/>
    <property type="evidence" value="ECO:0007669"/>
    <property type="project" value="TreeGrafter"/>
</dbReference>
<feature type="domain" description="DJ-1/PfpI" evidence="1">
    <location>
        <begin position="2"/>
        <end position="163"/>
    </location>
</feature>
<dbReference type="PANTHER" id="PTHR48094:SF19">
    <property type="entry name" value="DJ-1_PFPI DOMAIN-CONTAINING PROTEIN"/>
    <property type="match status" value="1"/>
</dbReference>
<dbReference type="PANTHER" id="PTHR48094">
    <property type="entry name" value="PROTEIN/NUCLEIC ACID DEGLYCASE DJ-1-RELATED"/>
    <property type="match status" value="1"/>
</dbReference>
<dbReference type="SUPFAM" id="SSF52317">
    <property type="entry name" value="Class I glutamine amidotransferase-like"/>
    <property type="match status" value="1"/>
</dbReference>
<reference evidence="2 3" key="1">
    <citation type="submission" date="2015-03" db="EMBL/GenBank/DDBJ databases">
        <title>Genome Assembly of Staphylococcus cohnii subsp. cohnii strain G22B2.</title>
        <authorList>
            <person name="Nair G."/>
            <person name="Kaur G."/>
            <person name="Khatri I."/>
            <person name="Singh N.K."/>
            <person name="Sathyabama S."/>
            <person name="Maurya S.K."/>
            <person name="Subramanian S."/>
            <person name="Agrewala J.N."/>
            <person name="Mayilraj S."/>
        </authorList>
    </citation>
    <scope>NUCLEOTIDE SEQUENCE [LARGE SCALE GENOMIC DNA]</scope>
    <source>
        <strain evidence="2 3">G22B2</strain>
    </source>
</reference>
<dbReference type="Gene3D" id="3.40.50.880">
    <property type="match status" value="1"/>
</dbReference>
<dbReference type="CDD" id="cd03140">
    <property type="entry name" value="GATase1_PfpI_3"/>
    <property type="match status" value="1"/>
</dbReference>